<dbReference type="InterPro" id="IPR021325">
    <property type="entry name" value="CCB2/CCB4"/>
</dbReference>
<feature type="signal peptide" evidence="1">
    <location>
        <begin position="1"/>
        <end position="26"/>
    </location>
</feature>
<reference evidence="2 3" key="1">
    <citation type="submission" date="2022-07" db="EMBL/GenBank/DDBJ databases">
        <title>Genome-wide signatures of adaptation to extreme environments.</title>
        <authorList>
            <person name="Cho C.H."/>
            <person name="Yoon H.S."/>
        </authorList>
    </citation>
    <scope>NUCLEOTIDE SEQUENCE [LARGE SCALE GENOMIC DNA]</scope>
    <source>
        <strain evidence="2 3">108.79 E11</strain>
    </source>
</reference>
<gene>
    <name evidence="2" type="ORF">GAYE_SCF27MG4669</name>
</gene>
<dbReference type="PANTHER" id="PTHR34943">
    <property type="match status" value="1"/>
</dbReference>
<protein>
    <submittedName>
        <fullName evidence="2">Uncharacterized protein</fullName>
    </submittedName>
</protein>
<dbReference type="PANTHER" id="PTHR34943:SF2">
    <property type="entry name" value="PROTEIN COFACTOR ASSEMBLY OF COMPLEX C SUBUNIT B CCB4, CHLOROPLASTIC"/>
    <property type="match status" value="1"/>
</dbReference>
<dbReference type="Proteomes" id="UP001300502">
    <property type="component" value="Unassembled WGS sequence"/>
</dbReference>
<evidence type="ECO:0000313" key="2">
    <source>
        <dbReference type="EMBL" id="KAK4526752.1"/>
    </source>
</evidence>
<sequence length="293" mass="33217">MRLGFIAPTSFAGFSLFFCSKTTAEAYSNFWNCKYFLSTLQPLSRFYPKTRVRFPSNVLHRCLRAARNVQVTLSDRITVGIAICILSGIVLNRFLTSELTIAQERSDLLGVIFSVLSLVHVLWKQDFSVKEEAPEILVGKDYREINVHIDRQSLSKLEHLCRWIQEATYAKSIVIQQGDFTLVRWGPGKDGQQVHLGELAMQCLASGKASFLADLKIVAGRSEFNYMSSNCKSIYMEPLAKDTLLILGSGKVRPFTETDLTWIRATQLQLAQLLTQEETRFLRGNDNDAYRAE</sequence>
<keyword evidence="1" id="KW-0732">Signal</keyword>
<organism evidence="2 3">
    <name type="scientific">Galdieria yellowstonensis</name>
    <dbReference type="NCBI Taxonomy" id="3028027"/>
    <lineage>
        <taxon>Eukaryota</taxon>
        <taxon>Rhodophyta</taxon>
        <taxon>Bangiophyceae</taxon>
        <taxon>Galdieriales</taxon>
        <taxon>Galdieriaceae</taxon>
        <taxon>Galdieria</taxon>
    </lineage>
</organism>
<evidence type="ECO:0000256" key="1">
    <source>
        <dbReference type="SAM" id="SignalP"/>
    </source>
</evidence>
<proteinExistence type="predicted"/>
<dbReference type="AlphaFoldDB" id="A0AAV9IH11"/>
<feature type="chain" id="PRO_5043956422" evidence="1">
    <location>
        <begin position="27"/>
        <end position="293"/>
    </location>
</feature>
<dbReference type="GO" id="GO:0009507">
    <property type="term" value="C:chloroplast"/>
    <property type="evidence" value="ECO:0007669"/>
    <property type="project" value="TreeGrafter"/>
</dbReference>
<dbReference type="GO" id="GO:0010190">
    <property type="term" value="P:cytochrome b6f complex assembly"/>
    <property type="evidence" value="ECO:0007669"/>
    <property type="project" value="TreeGrafter"/>
</dbReference>
<comment type="caution">
    <text evidence="2">The sequence shown here is derived from an EMBL/GenBank/DDBJ whole genome shotgun (WGS) entry which is preliminary data.</text>
</comment>
<dbReference type="Pfam" id="PF11152">
    <property type="entry name" value="CCB2_CCB4"/>
    <property type="match status" value="1"/>
</dbReference>
<dbReference type="EMBL" id="JANCYU010000043">
    <property type="protein sequence ID" value="KAK4526752.1"/>
    <property type="molecule type" value="Genomic_DNA"/>
</dbReference>
<accession>A0AAV9IH11</accession>
<name>A0AAV9IH11_9RHOD</name>
<dbReference type="InterPro" id="IPR044705">
    <property type="entry name" value="CCB4"/>
</dbReference>
<evidence type="ECO:0000313" key="3">
    <source>
        <dbReference type="Proteomes" id="UP001300502"/>
    </source>
</evidence>
<keyword evidence="3" id="KW-1185">Reference proteome</keyword>